<evidence type="ECO:0000313" key="1">
    <source>
        <dbReference type="EnsemblMetazoa" id="AQUA015027-PA"/>
    </source>
</evidence>
<dbReference type="VEuPathDB" id="VectorBase:AQUA015027"/>
<protein>
    <submittedName>
        <fullName evidence="1">Uncharacterized protein</fullName>
    </submittedName>
</protein>
<dbReference type="AlphaFoldDB" id="A0A182XT79"/>
<sequence length="28" mass="3317">MPIMNKAKTLFSFLKMYSKFYVTIITIS</sequence>
<dbReference type="EnsemblMetazoa" id="AQUA015027-RA">
    <property type="protein sequence ID" value="AQUA015027-PA"/>
    <property type="gene ID" value="AQUA015027"/>
</dbReference>
<dbReference type="Proteomes" id="UP000076407">
    <property type="component" value="Unassembled WGS sequence"/>
</dbReference>
<evidence type="ECO:0000313" key="2">
    <source>
        <dbReference type="Proteomes" id="UP000076407"/>
    </source>
</evidence>
<proteinExistence type="predicted"/>
<name>A0A182XT79_ANOQN</name>
<accession>A0A182XT79</accession>
<organism evidence="1 2">
    <name type="scientific">Anopheles quadriannulatus</name>
    <name type="common">Mosquito</name>
    <dbReference type="NCBI Taxonomy" id="34691"/>
    <lineage>
        <taxon>Eukaryota</taxon>
        <taxon>Metazoa</taxon>
        <taxon>Ecdysozoa</taxon>
        <taxon>Arthropoda</taxon>
        <taxon>Hexapoda</taxon>
        <taxon>Insecta</taxon>
        <taxon>Pterygota</taxon>
        <taxon>Neoptera</taxon>
        <taxon>Endopterygota</taxon>
        <taxon>Diptera</taxon>
        <taxon>Nematocera</taxon>
        <taxon>Culicoidea</taxon>
        <taxon>Culicidae</taxon>
        <taxon>Anophelinae</taxon>
        <taxon>Anopheles</taxon>
    </lineage>
</organism>
<keyword evidence="2" id="KW-1185">Reference proteome</keyword>
<reference evidence="1" key="1">
    <citation type="submission" date="2020-05" db="UniProtKB">
        <authorList>
            <consortium name="EnsemblMetazoa"/>
        </authorList>
    </citation>
    <scope>IDENTIFICATION</scope>
    <source>
        <strain evidence="1">SANGQUA</strain>
    </source>
</reference>